<reference evidence="2 3" key="1">
    <citation type="journal article" date="2015" name="Biotechnol. Biofuels">
        <title>Enhanced degradation of softwood versus hardwood by the white-rot fungus Pycnoporus coccineus.</title>
        <authorList>
            <person name="Couturier M."/>
            <person name="Navarro D."/>
            <person name="Chevret D."/>
            <person name="Henrissat B."/>
            <person name="Piumi F."/>
            <person name="Ruiz-Duenas F.J."/>
            <person name="Martinez A.T."/>
            <person name="Grigoriev I.V."/>
            <person name="Riley R."/>
            <person name="Lipzen A."/>
            <person name="Berrin J.G."/>
            <person name="Master E.R."/>
            <person name="Rosso M.N."/>
        </authorList>
    </citation>
    <scope>NUCLEOTIDE SEQUENCE [LARGE SCALE GENOMIC DNA]</scope>
    <source>
        <strain evidence="2 3">BRFM310</strain>
    </source>
</reference>
<proteinExistence type="predicted"/>
<feature type="compositionally biased region" description="Polar residues" evidence="1">
    <location>
        <begin position="7"/>
        <end position="22"/>
    </location>
</feature>
<keyword evidence="3" id="KW-1185">Reference proteome</keyword>
<protein>
    <submittedName>
        <fullName evidence="2">Uncharacterized protein</fullName>
    </submittedName>
</protein>
<feature type="region of interest" description="Disordered" evidence="1">
    <location>
        <begin position="355"/>
        <end position="498"/>
    </location>
</feature>
<dbReference type="EMBL" id="KZ084119">
    <property type="protein sequence ID" value="OSD00367.1"/>
    <property type="molecule type" value="Genomic_DNA"/>
</dbReference>
<evidence type="ECO:0000313" key="2">
    <source>
        <dbReference type="EMBL" id="OSD00367.1"/>
    </source>
</evidence>
<dbReference type="STRING" id="1353009.A0A1Y2IH11"/>
<feature type="compositionally biased region" description="Pro residues" evidence="1">
    <location>
        <begin position="442"/>
        <end position="462"/>
    </location>
</feature>
<dbReference type="PANTHER" id="PTHR48125:SF12">
    <property type="entry name" value="AT HOOK TRANSCRIPTION FACTOR FAMILY-RELATED"/>
    <property type="match status" value="1"/>
</dbReference>
<feature type="compositionally biased region" description="Acidic residues" evidence="1">
    <location>
        <begin position="140"/>
        <end position="172"/>
    </location>
</feature>
<feature type="region of interest" description="Disordered" evidence="1">
    <location>
        <begin position="1"/>
        <end position="22"/>
    </location>
</feature>
<sequence length="899" mass="97748">MPRLGSEPNSSVRRHNPTQTLSNYFQVNSQVWNIRIGSTTSGDTQTHTDPSSSQLEASPDPELDALDDLLNRTRASSSRTRWNARSFGSPYGQRPLHKWLPSEQKHFEELSALMEMFPEPGSDDEYEEEKDLHELVLEEMGGEEAEADEDVRVDDEEEEEEESDEDEAEADIDNPAPSQPHAQPHSSTSASAAAEKKRERNKKKKAKARAKAKEKMKPPPPPSAAVPDPPQDLLMSMSRIAKLVGTLNADSPDESNELLQRVRDAFTEEGRRQIGSAEPAQWRAEVLQSVRRMEGMLGQMEKWQAQVAPGEIEALRAETARLEVRVRAVVEQKERERAGSRTAVATKQLDSVIEDGPVKVKEDSGVDIEVAEAAMSSEGEGSVGLDDGEVFPPGADAQEDGSDSVSDSILESTSCPSETDTGATELEPDVPPLREDKSVATDPPPPPTQDPPLTIPPPPTAPPTTSSLPTPVSAGVPTQQPSIPRAPTSAASSVPPPSTTPIFEASATALHRTFLSTPNQNIPPEPPADPIEHLKNNPWSMIEVLFLLEVVAHFPPAEHGWTFVAEAYNNILITRPLQEWFGKQAAASNEEEAKMKTLLQRMAVEKRQIAARRAAAKAGNAAHGEQQRQQGQPGKPAPFGSAEARAEANDRARVSPAANMALDEDTIFLTRLPHPIVASGKGMHPADNPASPLPIQRVMPFPRRRPPFNLPSAEARAFARVMASAAAGVRPPSGESRSAMLALYSATKSRFPVRTAWDCWHRWCTPWIAQEGAADTPPADPDKPPVVLDYIAGNLCLPVGTWITQSRGFVYRPIPGTFPDAPGVQRKMVGGFDPRPGMVAYARMVHLNAEKTWAGMGLKRKIDGTVAEDVLVGRRAKLPGTLLGIWPAKGVLFRVVSLS</sequence>
<feature type="compositionally biased region" description="Polar residues" evidence="1">
    <location>
        <begin position="73"/>
        <end position="83"/>
    </location>
</feature>
<accession>A0A1Y2IH11</accession>
<dbReference type="Proteomes" id="UP000193067">
    <property type="component" value="Unassembled WGS sequence"/>
</dbReference>
<feature type="compositionally biased region" description="Polar residues" evidence="1">
    <location>
        <begin position="403"/>
        <end position="422"/>
    </location>
</feature>
<name>A0A1Y2IH11_TRAC3</name>
<feature type="compositionally biased region" description="Low complexity" evidence="1">
    <location>
        <begin position="182"/>
        <end position="193"/>
    </location>
</feature>
<feature type="region of interest" description="Disordered" evidence="1">
    <location>
        <begin position="614"/>
        <end position="652"/>
    </location>
</feature>
<feature type="region of interest" description="Disordered" evidence="1">
    <location>
        <begin position="118"/>
        <end position="233"/>
    </location>
</feature>
<dbReference type="AlphaFoldDB" id="A0A1Y2IH11"/>
<dbReference type="PANTHER" id="PTHR48125">
    <property type="entry name" value="LP07818P1"/>
    <property type="match status" value="1"/>
</dbReference>
<dbReference type="OrthoDB" id="2755100at2759"/>
<feature type="compositionally biased region" description="Polar residues" evidence="1">
    <location>
        <begin position="36"/>
        <end position="56"/>
    </location>
</feature>
<gene>
    <name evidence="2" type="ORF">PYCCODRAFT_700989</name>
</gene>
<feature type="compositionally biased region" description="Basic residues" evidence="1">
    <location>
        <begin position="199"/>
        <end position="210"/>
    </location>
</feature>
<feature type="compositionally biased region" description="Pro residues" evidence="1">
    <location>
        <begin position="218"/>
        <end position="230"/>
    </location>
</feature>
<evidence type="ECO:0000256" key="1">
    <source>
        <dbReference type="SAM" id="MobiDB-lite"/>
    </source>
</evidence>
<organism evidence="2 3">
    <name type="scientific">Trametes coccinea (strain BRFM310)</name>
    <name type="common">Pycnoporus coccineus</name>
    <dbReference type="NCBI Taxonomy" id="1353009"/>
    <lineage>
        <taxon>Eukaryota</taxon>
        <taxon>Fungi</taxon>
        <taxon>Dikarya</taxon>
        <taxon>Basidiomycota</taxon>
        <taxon>Agaricomycotina</taxon>
        <taxon>Agaricomycetes</taxon>
        <taxon>Polyporales</taxon>
        <taxon>Polyporaceae</taxon>
        <taxon>Trametes</taxon>
    </lineage>
</organism>
<evidence type="ECO:0000313" key="3">
    <source>
        <dbReference type="Proteomes" id="UP000193067"/>
    </source>
</evidence>
<feature type="region of interest" description="Disordered" evidence="1">
    <location>
        <begin position="36"/>
        <end position="97"/>
    </location>
</feature>